<evidence type="ECO:0000256" key="1">
    <source>
        <dbReference type="SAM" id="MobiDB-lite"/>
    </source>
</evidence>
<keyword evidence="3" id="KW-1185">Reference proteome</keyword>
<reference evidence="2 3" key="1">
    <citation type="submission" date="2016-10" db="EMBL/GenBank/DDBJ databases">
        <authorList>
            <person name="de Groot N.N."/>
        </authorList>
    </citation>
    <scope>NUCLEOTIDE SEQUENCE [LARGE SCALE GENOMIC DNA]</scope>
    <source>
        <strain evidence="2 3">DSM 45434</strain>
    </source>
</reference>
<gene>
    <name evidence="2" type="ORF">SAMN04488539_0647</name>
</gene>
<accession>A0A1H1MZ49</accession>
<evidence type="ECO:0000313" key="2">
    <source>
        <dbReference type="EMBL" id="SDR92113.1"/>
    </source>
</evidence>
<dbReference type="InterPro" id="IPR036388">
    <property type="entry name" value="WH-like_DNA-bd_sf"/>
</dbReference>
<evidence type="ECO:0008006" key="4">
    <source>
        <dbReference type="Google" id="ProtNLM"/>
    </source>
</evidence>
<feature type="region of interest" description="Disordered" evidence="1">
    <location>
        <begin position="58"/>
        <end position="91"/>
    </location>
</feature>
<name>A0A1H1MZ49_9CORY</name>
<proteinExistence type="predicted"/>
<evidence type="ECO:0000313" key="3">
    <source>
        <dbReference type="Proteomes" id="UP000182237"/>
    </source>
</evidence>
<protein>
    <recommendedName>
        <fullName evidence="4">Regulatory protein, gntR family</fullName>
    </recommendedName>
</protein>
<dbReference type="EMBL" id="LT629765">
    <property type="protein sequence ID" value="SDR92113.1"/>
    <property type="molecule type" value="Genomic_DNA"/>
</dbReference>
<dbReference type="Gene3D" id="1.10.10.10">
    <property type="entry name" value="Winged helix-like DNA-binding domain superfamily/Winged helix DNA-binding domain"/>
    <property type="match status" value="1"/>
</dbReference>
<organism evidence="2 3">
    <name type="scientific">Corynebacterium timonense</name>
    <dbReference type="NCBI Taxonomy" id="441500"/>
    <lineage>
        <taxon>Bacteria</taxon>
        <taxon>Bacillati</taxon>
        <taxon>Actinomycetota</taxon>
        <taxon>Actinomycetes</taxon>
        <taxon>Mycobacteriales</taxon>
        <taxon>Corynebacteriaceae</taxon>
        <taxon>Corynebacterium</taxon>
    </lineage>
</organism>
<dbReference type="Proteomes" id="UP000182237">
    <property type="component" value="Chromosome I"/>
</dbReference>
<dbReference type="AlphaFoldDB" id="A0A1H1MZ49"/>
<sequence length="91" mass="9893">MRPSINIFHYIIRHGSATPAETGIQVGVTLDPLSTVPLYQQVRDRVVQAIGHGELQRGDALASARQLEDGRNRGSIRRGSQADIHPSDGIP</sequence>